<dbReference type="EMBL" id="BORC01000007">
    <property type="protein sequence ID" value="GIN63566.1"/>
    <property type="molecule type" value="Genomic_DNA"/>
</dbReference>
<keyword evidence="2" id="KW-1185">Reference proteome</keyword>
<name>A0A919WK65_9BACI</name>
<dbReference type="AlphaFoldDB" id="A0A919WK65"/>
<proteinExistence type="predicted"/>
<gene>
    <name evidence="1" type="ORF">J27TS8_35590</name>
</gene>
<dbReference type="RefSeq" id="WP_212934208.1">
    <property type="nucleotide sequence ID" value="NZ_BORC01000007.1"/>
</dbReference>
<reference evidence="1" key="1">
    <citation type="submission" date="2021-03" db="EMBL/GenBank/DDBJ databases">
        <title>Antimicrobial resistance genes in bacteria isolated from Japanese honey, and their potential for conferring macrolide and lincosamide resistance in the American foulbrood pathogen Paenibacillus larvae.</title>
        <authorList>
            <person name="Okamoto M."/>
            <person name="Kumagai M."/>
            <person name="Kanamori H."/>
            <person name="Takamatsu D."/>
        </authorList>
    </citation>
    <scope>NUCLEOTIDE SEQUENCE</scope>
    <source>
        <strain evidence="1">J27TS8</strain>
    </source>
</reference>
<sequence>MRSLKNSVKMGGVVHSTDFFSGINGEEYSDRTRKARKTFVRMKGVFGQNGENEKEICPNERSIRTERGNLEHRRV</sequence>
<organism evidence="1 2">
    <name type="scientific">Robertmurraya siralis</name>
    <dbReference type="NCBI Taxonomy" id="77777"/>
    <lineage>
        <taxon>Bacteria</taxon>
        <taxon>Bacillati</taxon>
        <taxon>Bacillota</taxon>
        <taxon>Bacilli</taxon>
        <taxon>Bacillales</taxon>
        <taxon>Bacillaceae</taxon>
        <taxon>Robertmurraya</taxon>
    </lineage>
</organism>
<dbReference type="Proteomes" id="UP000682111">
    <property type="component" value="Unassembled WGS sequence"/>
</dbReference>
<protein>
    <submittedName>
        <fullName evidence="1">Uncharacterized protein</fullName>
    </submittedName>
</protein>
<comment type="caution">
    <text evidence="1">The sequence shown here is derived from an EMBL/GenBank/DDBJ whole genome shotgun (WGS) entry which is preliminary data.</text>
</comment>
<evidence type="ECO:0000313" key="1">
    <source>
        <dbReference type="EMBL" id="GIN63566.1"/>
    </source>
</evidence>
<accession>A0A919WK65</accession>
<evidence type="ECO:0000313" key="2">
    <source>
        <dbReference type="Proteomes" id="UP000682111"/>
    </source>
</evidence>